<accession>A0ABQ9J8T9</accession>
<dbReference type="PANTHER" id="PTHR45823">
    <property type="entry name" value="T-SNARE COILED-COIL HOMOLOGY DOMAIN-CONTAINING PROTEIN"/>
    <property type="match status" value="1"/>
</dbReference>
<evidence type="ECO:0000313" key="2">
    <source>
        <dbReference type="Proteomes" id="UP001162164"/>
    </source>
</evidence>
<proteinExistence type="predicted"/>
<evidence type="ECO:0000313" key="1">
    <source>
        <dbReference type="EMBL" id="KAJ8974590.1"/>
    </source>
</evidence>
<dbReference type="Proteomes" id="UP001162164">
    <property type="component" value="Unassembled WGS sequence"/>
</dbReference>
<sequence length="295" mass="33819">MPQLTSETKKAIALIVSLRGDALEIQQTLNKDKYKNYEDLVLHLEMRFGDKNLQVYQAQLKGRNQRMTENLQQYEADIACLVYLAYPTAPQDFIEQFSSASLHGIRDCETQYALRLARCKNLNEVLAYTLEFEATKQASRGHTRIRQIRTKTPEREYRSNNTYNRNNFKDDVENLRQDIKDIQTWKRSSYSTTSGGPGKRQLASFPWQNLARFFQTPLSKTKVSRWRYDGTSLVVYGKACGRECQMVIDTGSYHTRVNPNIVAHGKMKPTTNNVILETAGGETLSVIGVHEADFS</sequence>
<reference evidence="1" key="1">
    <citation type="journal article" date="2023" name="Insect Mol. Biol.">
        <title>Genome sequencing provides insights into the evolution of gene families encoding plant cell wall-degrading enzymes in longhorned beetles.</title>
        <authorList>
            <person name="Shin N.R."/>
            <person name="Okamura Y."/>
            <person name="Kirsch R."/>
            <person name="Pauchet Y."/>
        </authorList>
    </citation>
    <scope>NUCLEOTIDE SEQUENCE</scope>
    <source>
        <strain evidence="1">MMC_N1</strain>
    </source>
</reference>
<gene>
    <name evidence="1" type="ORF">NQ317_004480</name>
</gene>
<name>A0ABQ9J8T9_9CUCU</name>
<organism evidence="1 2">
    <name type="scientific">Molorchus minor</name>
    <dbReference type="NCBI Taxonomy" id="1323400"/>
    <lineage>
        <taxon>Eukaryota</taxon>
        <taxon>Metazoa</taxon>
        <taxon>Ecdysozoa</taxon>
        <taxon>Arthropoda</taxon>
        <taxon>Hexapoda</taxon>
        <taxon>Insecta</taxon>
        <taxon>Pterygota</taxon>
        <taxon>Neoptera</taxon>
        <taxon>Endopterygota</taxon>
        <taxon>Coleoptera</taxon>
        <taxon>Polyphaga</taxon>
        <taxon>Cucujiformia</taxon>
        <taxon>Chrysomeloidea</taxon>
        <taxon>Cerambycidae</taxon>
        <taxon>Lamiinae</taxon>
        <taxon>Monochamini</taxon>
        <taxon>Molorchus</taxon>
    </lineage>
</organism>
<dbReference type="EMBL" id="JAPWTJ010000966">
    <property type="protein sequence ID" value="KAJ8974590.1"/>
    <property type="molecule type" value="Genomic_DNA"/>
</dbReference>
<comment type="caution">
    <text evidence="1">The sequence shown here is derived from an EMBL/GenBank/DDBJ whole genome shotgun (WGS) entry which is preliminary data.</text>
</comment>
<keyword evidence="2" id="KW-1185">Reference proteome</keyword>
<dbReference type="PANTHER" id="PTHR45823:SF1">
    <property type="entry name" value="T-SNARE COILED-COIL HOMOLOGY DOMAIN-CONTAINING PROTEIN"/>
    <property type="match status" value="1"/>
</dbReference>
<protein>
    <submittedName>
        <fullName evidence="1">Uncharacterized protein</fullName>
    </submittedName>
</protein>